<dbReference type="InterPro" id="IPR006680">
    <property type="entry name" value="Amidohydro-rel"/>
</dbReference>
<name>A0A1M4VIQ3_9GAMM</name>
<evidence type="ECO:0000259" key="2">
    <source>
        <dbReference type="Pfam" id="PF01979"/>
    </source>
</evidence>
<dbReference type="STRING" id="494016.SAMN04487965_0434"/>
<dbReference type="Gene3D" id="2.30.40.10">
    <property type="entry name" value="Urease, subunit C, domain 1"/>
    <property type="match status" value="1"/>
</dbReference>
<sequence length="488" mass="53683">MLRNLFQFVFVVTGFLASLSLAADGPQRDYDLLLKNFRLVDVESGQVRDGQLLLIEGNRIAAILPAAQQAEVAAKEVVDLGGNYLIPGLWDMHVHFEGRDLIEDNALLFPVYLAYGITAVRDAASDLAPEVLNWRTEVAERKRLGPRIFTAGQKFEGIDSIWKGDLEVGDRASMLAGMDKLEKMNVDFIKITENTMDPQLFIDTVAEANHRGHLVSTHVPYGVSIGELADAGLSSIEHASYVLRLGNADEAAIAKAVRAGELSKEVAAERYRAGFDQRQAIEGYRMLAQKGVAVTPTLIGGRQLAYLAETDHSDDAFQRYLTQRFMSKYQWRIDRMAGEGDKEREARKARYQLIASQLPLLADAGVVLLAGSDSAALNTYVYPAEALHTELVLFQEAGLSPLQALQAATVNGARFMGQWRDYGSIAEGKRADLVVLTRNPLEDIRATQDIDSVISGGTLYRRPKLDSMLEQAAQARAKLDSSREAAGR</sequence>
<dbReference type="RefSeq" id="WP_073270986.1">
    <property type="nucleotide sequence ID" value="NZ_FQVA01000001.1"/>
</dbReference>
<feature type="chain" id="PRO_5012386510" evidence="1">
    <location>
        <begin position="23"/>
        <end position="488"/>
    </location>
</feature>
<keyword evidence="1" id="KW-0732">Signal</keyword>
<dbReference type="AlphaFoldDB" id="A0A1M4VIQ3"/>
<gene>
    <name evidence="3" type="ORF">SAMN04487965_0434</name>
</gene>
<organism evidence="3 4">
    <name type="scientific">Microbulbifer donghaiensis</name>
    <dbReference type="NCBI Taxonomy" id="494016"/>
    <lineage>
        <taxon>Bacteria</taxon>
        <taxon>Pseudomonadati</taxon>
        <taxon>Pseudomonadota</taxon>
        <taxon>Gammaproteobacteria</taxon>
        <taxon>Cellvibrionales</taxon>
        <taxon>Microbulbiferaceae</taxon>
        <taxon>Microbulbifer</taxon>
    </lineage>
</organism>
<dbReference type="SUPFAM" id="SSF51556">
    <property type="entry name" value="Metallo-dependent hydrolases"/>
    <property type="match status" value="1"/>
</dbReference>
<dbReference type="GO" id="GO:0016810">
    <property type="term" value="F:hydrolase activity, acting on carbon-nitrogen (but not peptide) bonds"/>
    <property type="evidence" value="ECO:0007669"/>
    <property type="project" value="InterPro"/>
</dbReference>
<dbReference type="SUPFAM" id="SSF51338">
    <property type="entry name" value="Composite domain of metallo-dependent hydrolases"/>
    <property type="match status" value="1"/>
</dbReference>
<evidence type="ECO:0000313" key="4">
    <source>
        <dbReference type="Proteomes" id="UP000184170"/>
    </source>
</evidence>
<dbReference type="PANTHER" id="PTHR43135:SF3">
    <property type="entry name" value="ALPHA-D-RIBOSE 1-METHYLPHOSPHONATE 5-TRIPHOSPHATE DIPHOSPHATASE"/>
    <property type="match status" value="1"/>
</dbReference>
<dbReference type="InterPro" id="IPR011059">
    <property type="entry name" value="Metal-dep_hydrolase_composite"/>
</dbReference>
<feature type="signal peptide" evidence="1">
    <location>
        <begin position="1"/>
        <end position="22"/>
    </location>
</feature>
<keyword evidence="4" id="KW-1185">Reference proteome</keyword>
<dbReference type="Pfam" id="PF01979">
    <property type="entry name" value="Amidohydro_1"/>
    <property type="match status" value="1"/>
</dbReference>
<keyword evidence="3" id="KW-0378">Hydrolase</keyword>
<dbReference type="InterPro" id="IPR051781">
    <property type="entry name" value="Metallo-dep_Hydrolase"/>
</dbReference>
<accession>A0A1M4VIQ3</accession>
<evidence type="ECO:0000256" key="1">
    <source>
        <dbReference type="SAM" id="SignalP"/>
    </source>
</evidence>
<dbReference type="Gene3D" id="3.20.20.140">
    <property type="entry name" value="Metal-dependent hydrolases"/>
    <property type="match status" value="1"/>
</dbReference>
<dbReference type="EMBL" id="FQVA01000001">
    <property type="protein sequence ID" value="SHE68687.1"/>
    <property type="molecule type" value="Genomic_DNA"/>
</dbReference>
<evidence type="ECO:0000313" key="3">
    <source>
        <dbReference type="EMBL" id="SHE68687.1"/>
    </source>
</evidence>
<protein>
    <submittedName>
        <fullName evidence="3">Amidohydrolase family protein</fullName>
    </submittedName>
</protein>
<dbReference type="InterPro" id="IPR032466">
    <property type="entry name" value="Metal_Hydrolase"/>
</dbReference>
<proteinExistence type="predicted"/>
<dbReference type="Proteomes" id="UP000184170">
    <property type="component" value="Unassembled WGS sequence"/>
</dbReference>
<dbReference type="OrthoDB" id="9807210at2"/>
<reference evidence="4" key="1">
    <citation type="submission" date="2016-11" db="EMBL/GenBank/DDBJ databases">
        <authorList>
            <person name="Varghese N."/>
            <person name="Submissions S."/>
        </authorList>
    </citation>
    <scope>NUCLEOTIDE SEQUENCE [LARGE SCALE GENOMIC DNA]</scope>
    <source>
        <strain evidence="4">CGMCC 1.7063</strain>
    </source>
</reference>
<feature type="domain" description="Amidohydrolase-related" evidence="2">
    <location>
        <begin position="84"/>
        <end position="458"/>
    </location>
</feature>
<dbReference type="PANTHER" id="PTHR43135">
    <property type="entry name" value="ALPHA-D-RIBOSE 1-METHYLPHOSPHONATE 5-TRIPHOSPHATE DIPHOSPHATASE"/>
    <property type="match status" value="1"/>
</dbReference>